<keyword evidence="2" id="KW-1185">Reference proteome</keyword>
<protein>
    <submittedName>
        <fullName evidence="1">Uncharacterized protein</fullName>
    </submittedName>
</protein>
<evidence type="ECO:0000313" key="2">
    <source>
        <dbReference type="Proteomes" id="UP000799754"/>
    </source>
</evidence>
<organism evidence="1 2">
    <name type="scientific">Macroventuria anomochaeta</name>
    <dbReference type="NCBI Taxonomy" id="301207"/>
    <lineage>
        <taxon>Eukaryota</taxon>
        <taxon>Fungi</taxon>
        <taxon>Dikarya</taxon>
        <taxon>Ascomycota</taxon>
        <taxon>Pezizomycotina</taxon>
        <taxon>Dothideomycetes</taxon>
        <taxon>Pleosporomycetidae</taxon>
        <taxon>Pleosporales</taxon>
        <taxon>Pleosporineae</taxon>
        <taxon>Didymellaceae</taxon>
        <taxon>Macroventuria</taxon>
    </lineage>
</organism>
<dbReference type="Proteomes" id="UP000799754">
    <property type="component" value="Unassembled WGS sequence"/>
</dbReference>
<proteinExistence type="predicted"/>
<sequence>MPVYPLFHSQQRRHPCICILSTSSVFVYCHHHRHKHLSTMVITRAQSSSTRKRSSDAVQLDEKGFNWAPWAVEERHVVYEYLNAWVQQYGLDAFCTKKWAKEEFVFLTNTINEVNAANDADTAPRSMMNVKRQIRHLYEGRLSPLAKLWKRSEDLKLSIELGRAVEESERFPQMTVPVATLVDGIYIIKSGEKEAKKMDKEVGNEAETPETPPAKEQKEKIVKLSVEWTRLHVRRDGGTSVLREGEVWESPVTNGGSQESVSEDDGSEPMSFSEGEEGERP</sequence>
<reference evidence="1" key="1">
    <citation type="journal article" date="2020" name="Stud. Mycol.">
        <title>101 Dothideomycetes genomes: a test case for predicting lifestyles and emergence of pathogens.</title>
        <authorList>
            <person name="Haridas S."/>
            <person name="Albert R."/>
            <person name="Binder M."/>
            <person name="Bloem J."/>
            <person name="Labutti K."/>
            <person name="Salamov A."/>
            <person name="Andreopoulos B."/>
            <person name="Baker S."/>
            <person name="Barry K."/>
            <person name="Bills G."/>
            <person name="Bluhm B."/>
            <person name="Cannon C."/>
            <person name="Castanera R."/>
            <person name="Culley D."/>
            <person name="Daum C."/>
            <person name="Ezra D."/>
            <person name="Gonzalez J."/>
            <person name="Henrissat B."/>
            <person name="Kuo A."/>
            <person name="Liang C."/>
            <person name="Lipzen A."/>
            <person name="Lutzoni F."/>
            <person name="Magnuson J."/>
            <person name="Mondo S."/>
            <person name="Nolan M."/>
            <person name="Ohm R."/>
            <person name="Pangilinan J."/>
            <person name="Park H.-J."/>
            <person name="Ramirez L."/>
            <person name="Alfaro M."/>
            <person name="Sun H."/>
            <person name="Tritt A."/>
            <person name="Yoshinaga Y."/>
            <person name="Zwiers L.-H."/>
            <person name="Turgeon B."/>
            <person name="Goodwin S."/>
            <person name="Spatafora J."/>
            <person name="Crous P."/>
            <person name="Grigoriev I."/>
        </authorList>
    </citation>
    <scope>NUCLEOTIDE SEQUENCE</scope>
    <source>
        <strain evidence="1">CBS 525.71</strain>
    </source>
</reference>
<evidence type="ECO:0000313" key="1">
    <source>
        <dbReference type="EMBL" id="KAF2626194.1"/>
    </source>
</evidence>
<comment type="caution">
    <text evidence="1">The sequence shown here is derived from an EMBL/GenBank/DDBJ whole genome shotgun (WGS) entry which is preliminary data.</text>
</comment>
<accession>A0ACB6RWP4</accession>
<dbReference type="EMBL" id="MU006722">
    <property type="protein sequence ID" value="KAF2626194.1"/>
    <property type="molecule type" value="Genomic_DNA"/>
</dbReference>
<name>A0ACB6RWP4_9PLEO</name>
<gene>
    <name evidence="1" type="ORF">BU25DRAFT_103583</name>
</gene>